<comment type="caution">
    <text evidence="1">The sequence shown here is derived from an EMBL/GenBank/DDBJ whole genome shotgun (WGS) entry which is preliminary data.</text>
</comment>
<evidence type="ECO:0000313" key="1">
    <source>
        <dbReference type="EMBL" id="MBD7937176.1"/>
    </source>
</evidence>
<dbReference type="Proteomes" id="UP000657931">
    <property type="component" value="Unassembled WGS sequence"/>
</dbReference>
<organism evidence="1 2">
    <name type="scientific">Cytobacillus stercorigallinarum</name>
    <dbReference type="NCBI Taxonomy" id="2762240"/>
    <lineage>
        <taxon>Bacteria</taxon>
        <taxon>Bacillati</taxon>
        <taxon>Bacillota</taxon>
        <taxon>Bacilli</taxon>
        <taxon>Bacillales</taxon>
        <taxon>Bacillaceae</taxon>
        <taxon>Cytobacillus</taxon>
    </lineage>
</organism>
<sequence>MTNFEILNLELDGHKINVSPPIAELFNSIGSWDIVQNVISDEGYERKVIKRSNGKLRTQLTYIDKN</sequence>
<proteinExistence type="predicted"/>
<dbReference type="RefSeq" id="WP_191813158.1">
    <property type="nucleotide sequence ID" value="NZ_JACSQT010000003.1"/>
</dbReference>
<protein>
    <submittedName>
        <fullName evidence="1">Uncharacterized protein</fullName>
    </submittedName>
</protein>
<gene>
    <name evidence="1" type="ORF">H9655_09040</name>
</gene>
<name>A0ABR8QNT7_9BACI</name>
<dbReference type="EMBL" id="JACSQT010000003">
    <property type="protein sequence ID" value="MBD7937176.1"/>
    <property type="molecule type" value="Genomic_DNA"/>
</dbReference>
<evidence type="ECO:0000313" key="2">
    <source>
        <dbReference type="Proteomes" id="UP000657931"/>
    </source>
</evidence>
<keyword evidence="2" id="KW-1185">Reference proteome</keyword>
<accession>A0ABR8QNT7</accession>
<reference evidence="1 2" key="1">
    <citation type="submission" date="2020-08" db="EMBL/GenBank/DDBJ databases">
        <title>A Genomic Blueprint of the Chicken Gut Microbiome.</title>
        <authorList>
            <person name="Gilroy R."/>
            <person name="Ravi A."/>
            <person name="Getino M."/>
            <person name="Pursley I."/>
            <person name="Horton D.L."/>
            <person name="Alikhan N.-F."/>
            <person name="Baker D."/>
            <person name="Gharbi K."/>
            <person name="Hall N."/>
            <person name="Watson M."/>
            <person name="Adriaenssens E.M."/>
            <person name="Foster-Nyarko E."/>
            <person name="Jarju S."/>
            <person name="Secka A."/>
            <person name="Antonio M."/>
            <person name="Oren A."/>
            <person name="Chaudhuri R."/>
            <person name="La Ragione R.M."/>
            <person name="Hildebrand F."/>
            <person name="Pallen M.J."/>
        </authorList>
    </citation>
    <scope>NUCLEOTIDE SEQUENCE [LARGE SCALE GENOMIC DNA]</scope>
    <source>
        <strain evidence="1 2">Sa5YUA1</strain>
    </source>
</reference>